<evidence type="ECO:0000256" key="1">
    <source>
        <dbReference type="SAM" id="Phobius"/>
    </source>
</evidence>
<dbReference type="EMBL" id="JABRWO010000005">
    <property type="protein sequence ID" value="MBA2114930.1"/>
    <property type="molecule type" value="Genomic_DNA"/>
</dbReference>
<keyword evidence="1" id="KW-0812">Transmembrane</keyword>
<feature type="transmembrane region" description="Helical" evidence="1">
    <location>
        <begin position="46"/>
        <end position="69"/>
    </location>
</feature>
<feature type="transmembrane region" description="Helical" evidence="1">
    <location>
        <begin position="6"/>
        <end position="25"/>
    </location>
</feature>
<comment type="caution">
    <text evidence="2">The sequence shown here is derived from an EMBL/GenBank/DDBJ whole genome shotgun (WGS) entry which is preliminary data.</text>
</comment>
<keyword evidence="1" id="KW-0472">Membrane</keyword>
<evidence type="ECO:0000313" key="2">
    <source>
        <dbReference type="EMBL" id="MBA2114930.1"/>
    </source>
</evidence>
<reference evidence="2 3" key="1">
    <citation type="submission" date="2020-05" db="EMBL/GenBank/DDBJ databases">
        <title>Bremerella alba sp. nov., a novel planctomycete isolated from the surface of the macroalga Fucus spiralis.</title>
        <authorList>
            <person name="Godinho O."/>
            <person name="Botelho R."/>
            <person name="Albuquerque L."/>
            <person name="Wiegand S."/>
            <person name="Da Costa M.S."/>
            <person name="Lobo-Da-Cunha A."/>
            <person name="Jogler C."/>
            <person name="Lage O.M."/>
        </authorList>
    </citation>
    <scope>NUCLEOTIDE SEQUENCE [LARGE SCALE GENOMIC DNA]</scope>
    <source>
        <strain evidence="2 3">FF15</strain>
    </source>
</reference>
<sequence>MELGLWIMTIFTGLMGIGGIWAAISDAPSVFQSRKIAFLEHRIGHASSRFVVGIGGLLLILLAISFVIFPPM</sequence>
<name>A0A7V8V4Z3_9BACT</name>
<dbReference type="Proteomes" id="UP000551616">
    <property type="component" value="Unassembled WGS sequence"/>
</dbReference>
<protein>
    <submittedName>
        <fullName evidence="2">Uncharacterized protein</fullName>
    </submittedName>
</protein>
<accession>A0A7V8V4Z3</accession>
<keyword evidence="1" id="KW-1133">Transmembrane helix</keyword>
<gene>
    <name evidence="2" type="ORF">HOV93_21000</name>
</gene>
<evidence type="ECO:0000313" key="3">
    <source>
        <dbReference type="Proteomes" id="UP000551616"/>
    </source>
</evidence>
<dbReference type="AlphaFoldDB" id="A0A7V8V4Z3"/>
<organism evidence="2 3">
    <name type="scientific">Bremerella alba</name>
    <dbReference type="NCBI Taxonomy" id="980252"/>
    <lineage>
        <taxon>Bacteria</taxon>
        <taxon>Pseudomonadati</taxon>
        <taxon>Planctomycetota</taxon>
        <taxon>Planctomycetia</taxon>
        <taxon>Pirellulales</taxon>
        <taxon>Pirellulaceae</taxon>
        <taxon>Bremerella</taxon>
    </lineage>
</organism>
<keyword evidence="3" id="KW-1185">Reference proteome</keyword>
<proteinExistence type="predicted"/>